<dbReference type="RefSeq" id="WP_246075927.1">
    <property type="nucleotide sequence ID" value="NZ_FXZM01000001.1"/>
</dbReference>
<dbReference type="InterPro" id="IPR014710">
    <property type="entry name" value="RmlC-like_jellyroll"/>
</dbReference>
<protein>
    <recommendedName>
        <fullName evidence="4">Cupin domain-containing protein</fullName>
    </recommendedName>
</protein>
<name>A0A2H1L191_9MICO</name>
<reference evidence="3" key="1">
    <citation type="submission" date="2017-03" db="EMBL/GenBank/DDBJ databases">
        <authorList>
            <person name="Monnet C."/>
        </authorList>
    </citation>
    <scope>NUCLEOTIDE SEQUENCE [LARGE SCALE GENOMIC DNA]</scope>
    <source>
        <strain evidence="3">SJ5-8</strain>
    </source>
</reference>
<gene>
    <name evidence="2" type="ORF">BJEO58_00256</name>
</gene>
<sequence length="145" mass="15048">MTVEDGAGGAPTNGGGPANDDGRTVGEGEDGSAATIDVLSLAAPPDPEHPRGRPAVKRLMVGDGANLIAFTFAPGQSFPDHSVAHPITVQCLSGELTFGCGDETIRLTPCAVVHCRERVLHRVDCPDDAPDTNVLLLTMLTGERH</sequence>
<accession>A0A2H1L191</accession>
<dbReference type="Gene3D" id="2.60.120.10">
    <property type="entry name" value="Jelly Rolls"/>
    <property type="match status" value="1"/>
</dbReference>
<keyword evidence="3" id="KW-1185">Reference proteome</keyword>
<dbReference type="SUPFAM" id="SSF51182">
    <property type="entry name" value="RmlC-like cupins"/>
    <property type="match status" value="1"/>
</dbReference>
<feature type="compositionally biased region" description="Gly residues" evidence="1">
    <location>
        <begin position="1"/>
        <end position="17"/>
    </location>
</feature>
<evidence type="ECO:0000313" key="2">
    <source>
        <dbReference type="EMBL" id="SMY10684.1"/>
    </source>
</evidence>
<proteinExistence type="predicted"/>
<evidence type="ECO:0000256" key="1">
    <source>
        <dbReference type="SAM" id="MobiDB-lite"/>
    </source>
</evidence>
<dbReference type="InterPro" id="IPR011051">
    <property type="entry name" value="RmlC_Cupin_sf"/>
</dbReference>
<dbReference type="CDD" id="cd02230">
    <property type="entry name" value="cupin_HP0902-like"/>
    <property type="match status" value="1"/>
</dbReference>
<organism evidence="2 3">
    <name type="scientific">Brevibacterium jeotgali</name>
    <dbReference type="NCBI Taxonomy" id="1262550"/>
    <lineage>
        <taxon>Bacteria</taxon>
        <taxon>Bacillati</taxon>
        <taxon>Actinomycetota</taxon>
        <taxon>Actinomycetes</taxon>
        <taxon>Micrococcales</taxon>
        <taxon>Brevibacteriaceae</taxon>
        <taxon>Brevibacterium</taxon>
    </lineage>
</organism>
<dbReference type="AlphaFoldDB" id="A0A2H1L191"/>
<feature type="region of interest" description="Disordered" evidence="1">
    <location>
        <begin position="1"/>
        <end position="30"/>
    </location>
</feature>
<dbReference type="EMBL" id="FXZM01000001">
    <property type="protein sequence ID" value="SMY10684.1"/>
    <property type="molecule type" value="Genomic_DNA"/>
</dbReference>
<dbReference type="Proteomes" id="UP000234462">
    <property type="component" value="Unassembled WGS sequence"/>
</dbReference>
<evidence type="ECO:0000313" key="3">
    <source>
        <dbReference type="Proteomes" id="UP000234462"/>
    </source>
</evidence>
<evidence type="ECO:0008006" key="4">
    <source>
        <dbReference type="Google" id="ProtNLM"/>
    </source>
</evidence>